<evidence type="ECO:0000313" key="3">
    <source>
        <dbReference type="Proteomes" id="UP000023152"/>
    </source>
</evidence>
<dbReference type="InterPro" id="IPR045065">
    <property type="entry name" value="XPO1/5"/>
</dbReference>
<dbReference type="InterPro" id="IPR040485">
    <property type="entry name" value="XPO1_repeat_3"/>
</dbReference>
<dbReference type="InterPro" id="IPR041235">
    <property type="entry name" value="Exp1_repeat_2"/>
</dbReference>
<protein>
    <submittedName>
        <fullName evidence="2">Uncharacterized protein</fullName>
    </submittedName>
</protein>
<dbReference type="SUPFAM" id="SSF48371">
    <property type="entry name" value="ARM repeat"/>
    <property type="match status" value="1"/>
</dbReference>
<evidence type="ECO:0000313" key="2">
    <source>
        <dbReference type="EMBL" id="ETO18648.1"/>
    </source>
</evidence>
<dbReference type="Pfam" id="PF18787">
    <property type="entry name" value="CRM1_repeat_3"/>
    <property type="match status" value="1"/>
</dbReference>
<dbReference type="GO" id="GO:0000055">
    <property type="term" value="P:ribosomal large subunit export from nucleus"/>
    <property type="evidence" value="ECO:0007669"/>
    <property type="project" value="TreeGrafter"/>
</dbReference>
<dbReference type="EMBL" id="ASPP01014609">
    <property type="protein sequence ID" value="ETO18648.1"/>
    <property type="molecule type" value="Genomic_DNA"/>
</dbReference>
<dbReference type="GO" id="GO:0000056">
    <property type="term" value="P:ribosomal small subunit export from nucleus"/>
    <property type="evidence" value="ECO:0007669"/>
    <property type="project" value="TreeGrafter"/>
</dbReference>
<reference evidence="2 3" key="1">
    <citation type="journal article" date="2013" name="Curr. Biol.">
        <title>The Genome of the Foraminiferan Reticulomyxa filosa.</title>
        <authorList>
            <person name="Glockner G."/>
            <person name="Hulsmann N."/>
            <person name="Schleicher M."/>
            <person name="Noegel A.A."/>
            <person name="Eichinger L."/>
            <person name="Gallinger C."/>
            <person name="Pawlowski J."/>
            <person name="Sierra R."/>
            <person name="Euteneuer U."/>
            <person name="Pillet L."/>
            <person name="Moustafa A."/>
            <person name="Platzer M."/>
            <person name="Groth M."/>
            <person name="Szafranski K."/>
            <person name="Schliwa M."/>
        </authorList>
    </citation>
    <scope>NUCLEOTIDE SEQUENCE [LARGE SCALE GENOMIC DNA]</scope>
</reference>
<dbReference type="InterPro" id="IPR016024">
    <property type="entry name" value="ARM-type_fold"/>
</dbReference>
<feature type="compositionally biased region" description="Low complexity" evidence="1">
    <location>
        <begin position="51"/>
        <end position="63"/>
    </location>
</feature>
<feature type="region of interest" description="Disordered" evidence="1">
    <location>
        <begin position="49"/>
        <end position="74"/>
    </location>
</feature>
<name>X6MYD8_RETFI</name>
<proteinExistence type="predicted"/>
<dbReference type="PANTHER" id="PTHR11223:SF2">
    <property type="entry name" value="EXPORTIN-1"/>
    <property type="match status" value="1"/>
</dbReference>
<dbReference type="GO" id="GO:0005049">
    <property type="term" value="F:nuclear export signal receptor activity"/>
    <property type="evidence" value="ECO:0007669"/>
    <property type="project" value="InterPro"/>
</dbReference>
<comment type="caution">
    <text evidence="2">The sequence shown here is derived from an EMBL/GenBank/DDBJ whole genome shotgun (WGS) entry which is preliminary data.</text>
</comment>
<dbReference type="PANTHER" id="PTHR11223">
    <property type="entry name" value="EXPORTIN 1/5"/>
    <property type="match status" value="1"/>
</dbReference>
<dbReference type="InterPro" id="IPR011989">
    <property type="entry name" value="ARM-like"/>
</dbReference>
<dbReference type="InterPro" id="IPR041123">
    <property type="entry name" value="CRM1_repeat"/>
</dbReference>
<dbReference type="GO" id="GO:0005737">
    <property type="term" value="C:cytoplasm"/>
    <property type="evidence" value="ECO:0007669"/>
    <property type="project" value="TreeGrafter"/>
</dbReference>
<dbReference type="Gene3D" id="1.25.10.10">
    <property type="entry name" value="Leucine-rich Repeat Variant"/>
    <property type="match status" value="1"/>
</dbReference>
<gene>
    <name evidence="2" type="ORF">RFI_18614</name>
</gene>
<organism evidence="2 3">
    <name type="scientific">Reticulomyxa filosa</name>
    <dbReference type="NCBI Taxonomy" id="46433"/>
    <lineage>
        <taxon>Eukaryota</taxon>
        <taxon>Sar</taxon>
        <taxon>Rhizaria</taxon>
        <taxon>Retaria</taxon>
        <taxon>Foraminifera</taxon>
        <taxon>Monothalamids</taxon>
        <taxon>Reticulomyxidae</taxon>
        <taxon>Reticulomyxa</taxon>
    </lineage>
</organism>
<accession>X6MYD8</accession>
<evidence type="ECO:0000256" key="1">
    <source>
        <dbReference type="SAM" id="MobiDB-lite"/>
    </source>
</evidence>
<dbReference type="Proteomes" id="UP000023152">
    <property type="component" value="Unassembled WGS sequence"/>
</dbReference>
<dbReference type="Pfam" id="PF18777">
    <property type="entry name" value="CRM1_repeat"/>
    <property type="match status" value="1"/>
</dbReference>
<dbReference type="OrthoDB" id="27218at2759"/>
<keyword evidence="3" id="KW-1185">Reference proteome</keyword>
<dbReference type="AlphaFoldDB" id="X6MYD8"/>
<dbReference type="Pfam" id="PF18784">
    <property type="entry name" value="CRM1_repeat_2"/>
    <property type="match status" value="1"/>
</dbReference>
<dbReference type="GO" id="GO:0005634">
    <property type="term" value="C:nucleus"/>
    <property type="evidence" value="ECO:0007669"/>
    <property type="project" value="TreeGrafter"/>
</dbReference>
<dbReference type="GO" id="GO:0006611">
    <property type="term" value="P:protein export from nucleus"/>
    <property type="evidence" value="ECO:0007669"/>
    <property type="project" value="InterPro"/>
</dbReference>
<sequence length="215" mass="24732">MIIINRIILKLSNVTNQTIFQICMDYWESLARDLHSTIPRINAKKFFSIDNNNNSSNNNNSNNEDPWSRSASVDAQDYNKKHASPKINNFEVNHPRYRLYAPALHNLKFVLMHRIPRPKEVLVVQDDLGNALKEELKDTFALSLHNQISKTLWHLANIDPADSRDTILVLLTQMENNLHDIRFDQLQSLCWSIGAVTGSMSESDEKTFVVMVIKS</sequence>